<dbReference type="HOGENOM" id="CLU_150721_1_0_4"/>
<proteinExistence type="inferred from homology"/>
<dbReference type="InterPro" id="IPR005346">
    <property type="entry name" value="RnfH"/>
</dbReference>
<evidence type="ECO:0000256" key="2">
    <source>
        <dbReference type="HAMAP-Rule" id="MF_00460"/>
    </source>
</evidence>
<evidence type="ECO:0000256" key="1">
    <source>
        <dbReference type="ARBA" id="ARBA00010645"/>
    </source>
</evidence>
<organism evidence="3 4">
    <name type="scientific">Methylovorus glucosotrophus (strain SIP3-4)</name>
    <dbReference type="NCBI Taxonomy" id="582744"/>
    <lineage>
        <taxon>Bacteria</taxon>
        <taxon>Pseudomonadati</taxon>
        <taxon>Pseudomonadota</taxon>
        <taxon>Betaproteobacteria</taxon>
        <taxon>Nitrosomonadales</taxon>
        <taxon>Methylophilaceae</taxon>
        <taxon>Methylovorus</taxon>
    </lineage>
</organism>
<dbReference type="KEGG" id="mei:Msip34_1229"/>
<gene>
    <name evidence="3" type="ordered locus">Msip34_1229</name>
</gene>
<dbReference type="PANTHER" id="PTHR37483">
    <property type="entry name" value="UPF0125 PROTEIN RATB"/>
    <property type="match status" value="1"/>
</dbReference>
<protein>
    <recommendedName>
        <fullName evidence="2">UPF0125 protein Msip34_1229</fullName>
    </recommendedName>
</protein>
<reference evidence="3 4" key="2">
    <citation type="journal article" date="2011" name="J. Bacteriol.">
        <title>Genomes of three methylotrophs from a single niche uncover genetic and metabolic divergence of Methylophilaceae.</title>
        <authorList>
            <person name="Lapidus A."/>
            <person name="Clum A."/>
            <person name="Labutti K."/>
            <person name="Kaluzhnaya M.G."/>
            <person name="Lim S."/>
            <person name="Beck D.A."/>
            <person name="Glavina Del Rio T."/>
            <person name="Nolan M."/>
            <person name="Mavromatis K."/>
            <person name="Huntemann M."/>
            <person name="Lucas S."/>
            <person name="Lidstrom M.E."/>
            <person name="Ivanova N."/>
            <person name="Chistoserdova L."/>
        </authorList>
    </citation>
    <scope>NUCLEOTIDE SEQUENCE [LARGE SCALE GENOMIC DNA]</scope>
    <source>
        <strain evidence="3 4">SIP3-4</strain>
    </source>
</reference>
<dbReference type="HAMAP" id="MF_00460">
    <property type="entry name" value="UPF0125_RnfH"/>
    <property type="match status" value="1"/>
</dbReference>
<dbReference type="Gene3D" id="3.10.20.280">
    <property type="entry name" value="RnfH-like"/>
    <property type="match status" value="1"/>
</dbReference>
<evidence type="ECO:0000313" key="3">
    <source>
        <dbReference type="EMBL" id="ACT50475.1"/>
    </source>
</evidence>
<dbReference type="RefSeq" id="WP_015829968.1">
    <property type="nucleotide sequence ID" value="NC_012969.1"/>
</dbReference>
<dbReference type="NCBIfam" id="NF002490">
    <property type="entry name" value="PRK01777.1"/>
    <property type="match status" value="1"/>
</dbReference>
<accession>C6XD50</accession>
<dbReference type="EMBL" id="CP001674">
    <property type="protein sequence ID" value="ACT50475.1"/>
    <property type="molecule type" value="Genomic_DNA"/>
</dbReference>
<dbReference type="SUPFAM" id="SSF54285">
    <property type="entry name" value="MoaD/ThiS"/>
    <property type="match status" value="1"/>
</dbReference>
<keyword evidence="4" id="KW-1185">Reference proteome</keyword>
<dbReference type="AlphaFoldDB" id="C6XD50"/>
<dbReference type="STRING" id="582744.Msip34_1229"/>
<dbReference type="Proteomes" id="UP000002743">
    <property type="component" value="Chromosome"/>
</dbReference>
<reference evidence="4" key="1">
    <citation type="submission" date="2009-07" db="EMBL/GenBank/DDBJ databases">
        <title>Complete sequence of chromosome of Methylovorus sp. SIP3-4.</title>
        <authorList>
            <person name="Lucas S."/>
            <person name="Copeland A."/>
            <person name="Lapidus A."/>
            <person name="Glavina del Rio T."/>
            <person name="Tice H."/>
            <person name="Bruce D."/>
            <person name="Goodwin L."/>
            <person name="Pitluck S."/>
            <person name="Clum A."/>
            <person name="Larimer F."/>
            <person name="Land M."/>
            <person name="Hauser L."/>
            <person name="Kyrpides N."/>
            <person name="Mikhailova N."/>
            <person name="Kayluzhnaya M."/>
            <person name="Chistoserdova L."/>
        </authorList>
    </citation>
    <scope>NUCLEOTIDE SEQUENCE [LARGE SCALE GENOMIC DNA]</scope>
    <source>
        <strain evidence="4">SIP3-4</strain>
    </source>
</reference>
<dbReference type="OrthoDB" id="9796575at2"/>
<sequence>MDSSLQILVEVAYAEPDRQRIIPLMVESGATVEQAIRHSGILTEFPQIDLGVNKIGIFGKHASLQTPLRARDRVEIYRPLIADPKDIRRKRVAEGRDLKKR</sequence>
<name>C6XD50_METGS</name>
<dbReference type="PANTHER" id="PTHR37483:SF1">
    <property type="entry name" value="UPF0125 PROTEIN RATB"/>
    <property type="match status" value="1"/>
</dbReference>
<dbReference type="InterPro" id="IPR016155">
    <property type="entry name" value="Mopterin_synth/thiamin_S_b"/>
</dbReference>
<dbReference type="InterPro" id="IPR037021">
    <property type="entry name" value="RnfH_sf"/>
</dbReference>
<comment type="similarity">
    <text evidence="1 2">Belongs to the UPF0125 (RnfH) family.</text>
</comment>
<dbReference type="eggNOG" id="COG2914">
    <property type="taxonomic scope" value="Bacteria"/>
</dbReference>
<dbReference type="Pfam" id="PF03658">
    <property type="entry name" value="Ub-RnfH"/>
    <property type="match status" value="1"/>
</dbReference>
<evidence type="ECO:0000313" key="4">
    <source>
        <dbReference type="Proteomes" id="UP000002743"/>
    </source>
</evidence>